<dbReference type="Gene3D" id="2.60.120.650">
    <property type="entry name" value="Cupin"/>
    <property type="match status" value="1"/>
</dbReference>
<dbReference type="OrthoDB" id="424465at2759"/>
<dbReference type="RefSeq" id="XP_011386245.1">
    <property type="nucleotide sequence ID" value="XM_011387943.1"/>
</dbReference>
<dbReference type="SUPFAM" id="SSF51197">
    <property type="entry name" value="Clavaminate synthase-like"/>
    <property type="match status" value="1"/>
</dbReference>
<dbReference type="PANTHER" id="PTHR12480">
    <property type="entry name" value="ARGININE DEMETHYLASE AND LYSYL-HYDROXYLASE JMJD"/>
    <property type="match status" value="1"/>
</dbReference>
<dbReference type="Pfam" id="PF13621">
    <property type="entry name" value="Cupin_8"/>
    <property type="match status" value="1"/>
</dbReference>
<dbReference type="VEuPathDB" id="FungiDB:UMAG_00353"/>
<accession>A0A0D1E989</accession>
<dbReference type="GO" id="GO:0005634">
    <property type="term" value="C:nucleus"/>
    <property type="evidence" value="ECO:0000318"/>
    <property type="project" value="GO_Central"/>
</dbReference>
<evidence type="ECO:0000259" key="2">
    <source>
        <dbReference type="PROSITE" id="PS51184"/>
    </source>
</evidence>
<dbReference type="GO" id="GO:0005737">
    <property type="term" value="C:cytoplasm"/>
    <property type="evidence" value="ECO:0000318"/>
    <property type="project" value="GO_Central"/>
</dbReference>
<dbReference type="SMART" id="SM00558">
    <property type="entry name" value="JmjC"/>
    <property type="match status" value="1"/>
</dbReference>
<dbReference type="InterPro" id="IPR003347">
    <property type="entry name" value="JmjC_dom"/>
</dbReference>
<organism evidence="3 4">
    <name type="scientific">Mycosarcoma maydis</name>
    <name type="common">Corn smut fungus</name>
    <name type="synonym">Ustilago maydis</name>
    <dbReference type="NCBI Taxonomy" id="5270"/>
    <lineage>
        <taxon>Eukaryota</taxon>
        <taxon>Fungi</taxon>
        <taxon>Dikarya</taxon>
        <taxon>Basidiomycota</taxon>
        <taxon>Ustilaginomycotina</taxon>
        <taxon>Ustilaginomycetes</taxon>
        <taxon>Ustilaginales</taxon>
        <taxon>Ustilaginaceae</taxon>
        <taxon>Mycosarcoma</taxon>
    </lineage>
</organism>
<proteinExistence type="predicted"/>
<sequence length="462" mass="53102">MTWSIQEAGLHVRDQDELIHFCDVPSYAEFRQRCLIPNRPCILPRALVAHWDVIHSNCWASNGSSASETQHVNWEALKWHYGTHVSPVVVARLDRTSCKVQEDRSDMTISNAVDLIQAFRRGDLADVRSIYIKDWHLIRQLRSSTCGQPGTKEPYVVPEIFADDWMNNVSTRDCSGGQDAQQDDFRFVYAGTCGSQTLLHRDVYTSYSWSTNVVGVKKWFLLPPHTIPALRRFPRVSTSPLIPDIDTLLCTLNEADRKDYPHLADALAHMQVITQHAHETIFIPSNWYHQVHNLTDCISINRNWCNSHNIASLYHSIVQELQHVEQSLCDVREILANKPCSTHHDSKREFYALVQDVAVKDAGWAWHAFWQMLLRNLTSLPTEPALRPHVAWMSQQLLPLTHDFEHREDARWLDPVIRTTAQTCKSLLDAMVEQCQFLEAQQRTEKHAGDQEEHEGKLPVNG</sequence>
<dbReference type="PROSITE" id="PS51184">
    <property type="entry name" value="JMJC"/>
    <property type="match status" value="1"/>
</dbReference>
<dbReference type="GO" id="GO:0043565">
    <property type="term" value="F:sequence-specific DNA binding"/>
    <property type="evidence" value="ECO:0000318"/>
    <property type="project" value="GO_Central"/>
</dbReference>
<dbReference type="EMBL" id="CM003140">
    <property type="protein sequence ID" value="KIS71926.1"/>
    <property type="molecule type" value="Genomic_DNA"/>
</dbReference>
<dbReference type="InterPro" id="IPR041667">
    <property type="entry name" value="Cupin_8"/>
</dbReference>
<keyword evidence="4" id="KW-1185">Reference proteome</keyword>
<dbReference type="AlphaFoldDB" id="A0A0D1E989"/>
<feature type="region of interest" description="Disordered" evidence="1">
    <location>
        <begin position="443"/>
        <end position="462"/>
    </location>
</feature>
<name>A0A0D1E989_MYCMD</name>
<dbReference type="GeneID" id="23561678"/>
<dbReference type="KEGG" id="uma:UMAG_00353"/>
<dbReference type="InParanoid" id="A0A0D1E989"/>
<feature type="domain" description="JmjC" evidence="2">
    <location>
        <begin position="142"/>
        <end position="321"/>
    </location>
</feature>
<dbReference type="PANTHER" id="PTHR12480:SF6">
    <property type="entry name" value="2-OXOGLUTARATE AND IRON-DEPENDENT OXYGENASE JMJD4"/>
    <property type="match status" value="1"/>
</dbReference>
<dbReference type="GO" id="GO:0016706">
    <property type="term" value="F:2-oxoglutarate-dependent dioxygenase activity"/>
    <property type="evidence" value="ECO:0000318"/>
    <property type="project" value="GO_Central"/>
</dbReference>
<dbReference type="Proteomes" id="UP000000561">
    <property type="component" value="Chromosome 1"/>
</dbReference>
<evidence type="ECO:0000313" key="4">
    <source>
        <dbReference type="Proteomes" id="UP000000561"/>
    </source>
</evidence>
<protein>
    <recommendedName>
        <fullName evidence="2">JmjC domain-containing protein</fullName>
    </recommendedName>
</protein>
<dbReference type="STRING" id="237631.A0A0D1E989"/>
<evidence type="ECO:0000313" key="3">
    <source>
        <dbReference type="EMBL" id="KIS71926.1"/>
    </source>
</evidence>
<dbReference type="OMA" id="KDMHLFR"/>
<reference evidence="3 4" key="1">
    <citation type="journal article" date="2006" name="Nature">
        <title>Insights from the genome of the biotrophic fungal plant pathogen Ustilago maydis.</title>
        <authorList>
            <person name="Kamper J."/>
            <person name="Kahmann R."/>
            <person name="Bolker M."/>
            <person name="Ma L.J."/>
            <person name="Brefort T."/>
            <person name="Saville B.J."/>
            <person name="Banuett F."/>
            <person name="Kronstad J.W."/>
            <person name="Gold S.E."/>
            <person name="Muller O."/>
            <person name="Perlin M.H."/>
            <person name="Wosten H.A."/>
            <person name="de Vries R."/>
            <person name="Ruiz-Herrera J."/>
            <person name="Reynaga-Pena C.G."/>
            <person name="Snetselaar K."/>
            <person name="McCann M."/>
            <person name="Perez-Martin J."/>
            <person name="Feldbrugge M."/>
            <person name="Basse C.W."/>
            <person name="Steinberg G."/>
            <person name="Ibeas J.I."/>
            <person name="Holloman W."/>
            <person name="Guzman P."/>
            <person name="Farman M."/>
            <person name="Stajich J.E."/>
            <person name="Sentandreu R."/>
            <person name="Gonzalez-Prieto J.M."/>
            <person name="Kennell J.C."/>
            <person name="Molina L."/>
            <person name="Schirawski J."/>
            <person name="Mendoza-Mendoza A."/>
            <person name="Greilinger D."/>
            <person name="Munch K."/>
            <person name="Rossel N."/>
            <person name="Scherer M."/>
            <person name="Vranes M."/>
            <person name="Ladendorf O."/>
            <person name="Vincon V."/>
            <person name="Fuchs U."/>
            <person name="Sandrock B."/>
            <person name="Meng S."/>
            <person name="Ho E.C."/>
            <person name="Cahill M.J."/>
            <person name="Boyce K.J."/>
            <person name="Klose J."/>
            <person name="Klosterman S.J."/>
            <person name="Deelstra H.J."/>
            <person name="Ortiz-Castellanos L."/>
            <person name="Li W."/>
            <person name="Sanchez-Alonso P."/>
            <person name="Schreier P.H."/>
            <person name="Hauser-Hahn I."/>
            <person name="Vaupel M."/>
            <person name="Koopmann E."/>
            <person name="Friedrich G."/>
            <person name="Voss H."/>
            <person name="Schluter T."/>
            <person name="Margolis J."/>
            <person name="Platt D."/>
            <person name="Swimmer C."/>
            <person name="Gnirke A."/>
            <person name="Chen F."/>
            <person name="Vysotskaia V."/>
            <person name="Mannhaupt G."/>
            <person name="Guldener U."/>
            <person name="Munsterkotter M."/>
            <person name="Haase D."/>
            <person name="Oesterheld M."/>
            <person name="Mewes H.W."/>
            <person name="Mauceli E.W."/>
            <person name="DeCaprio D."/>
            <person name="Wade C.M."/>
            <person name="Butler J."/>
            <person name="Young S."/>
            <person name="Jaffe D.B."/>
            <person name="Calvo S."/>
            <person name="Nusbaum C."/>
            <person name="Galagan J."/>
            <person name="Birren B.W."/>
        </authorList>
    </citation>
    <scope>NUCLEOTIDE SEQUENCE [LARGE SCALE GENOMIC DNA]</scope>
    <source>
        <strain evidence="4">DSM 14603 / FGSC 9021 / UM521</strain>
    </source>
</reference>
<dbReference type="FunCoup" id="A0A0D1E989">
    <property type="interactions" value="210"/>
</dbReference>
<dbReference type="GO" id="GO:0045905">
    <property type="term" value="P:positive regulation of translational termination"/>
    <property type="evidence" value="ECO:0000318"/>
    <property type="project" value="GO_Central"/>
</dbReference>
<dbReference type="InterPro" id="IPR050910">
    <property type="entry name" value="JMJD6_ArgDemeth/LysHydrox"/>
</dbReference>
<evidence type="ECO:0000256" key="1">
    <source>
        <dbReference type="SAM" id="MobiDB-lite"/>
    </source>
</evidence>
<dbReference type="eggNOG" id="KOG2131">
    <property type="taxonomic scope" value="Eukaryota"/>
</dbReference>
<gene>
    <name evidence="3" type="ORF">UMAG_00353</name>
</gene>